<feature type="transmembrane region" description="Helical" evidence="4">
    <location>
        <begin position="146"/>
        <end position="169"/>
    </location>
</feature>
<name>A0AAD3D0B7_9STRA</name>
<sequence length="522" mass="59387">MKSIIQKDKDDVVGITLEKDTVTMMMAANLQSNKISWFLGFLCFVTQCSLISLVIIGENNRDLMPNRSSFDMPIIVPNSVQIGQFFAMILCLFNSSDVIGSIQNLTMLSLKYDKDEKVFHWGEESQHERHVLFEGNRTFGKWFFRVFVPLFLKLSQGILVLLVSTVVIMRADNIIDLLKDYTALIVISEIDNAVFLLAKHGYLGNRLQQTAHDSSEEVEVQDQKVKPLRYLMFLSLVFVLFGLYSTVIYHQDNMIFLDNVYPYCRLSFEQKNGRRFMIQDLQELSNGKCDNFQGFGANINLCGFENDECRDLNDDYPDCNPIANALNERIRKESKKQANLNQRRHADTADEFISTMHGVELSKGDFPDFKPVQIGDGVCQKELDTLECNFDGNDCTDVNENDDCNTLYKKDNYKFKLGDGECDIFMNTAECDWDHGDCLSANDSFDIKVYNVDCGGHKALTCGQCVFAPGGQIDPDLCGGDCEWDEDNFCRGANQLISKGHTDIFADYSESFFKALEDRKKC</sequence>
<feature type="transmembrane region" description="Helical" evidence="4">
    <location>
        <begin position="35"/>
        <end position="55"/>
    </location>
</feature>
<evidence type="ECO:0000313" key="6">
    <source>
        <dbReference type="EMBL" id="GFH55508.1"/>
    </source>
</evidence>
<keyword evidence="4" id="KW-1133">Transmembrane helix</keyword>
<dbReference type="Pfam" id="PF00066">
    <property type="entry name" value="Notch"/>
    <property type="match status" value="1"/>
</dbReference>
<reference evidence="6 7" key="1">
    <citation type="journal article" date="2021" name="Sci. Rep.">
        <title>The genome of the diatom Chaetoceros tenuissimus carries an ancient integrated fragment of an extant virus.</title>
        <authorList>
            <person name="Hongo Y."/>
            <person name="Kimura K."/>
            <person name="Takaki Y."/>
            <person name="Yoshida Y."/>
            <person name="Baba S."/>
            <person name="Kobayashi G."/>
            <person name="Nagasaki K."/>
            <person name="Hano T."/>
            <person name="Tomaru Y."/>
        </authorList>
    </citation>
    <scope>NUCLEOTIDE SEQUENCE [LARGE SCALE GENOMIC DNA]</scope>
    <source>
        <strain evidence="6 7">NIES-3715</strain>
    </source>
</reference>
<dbReference type="EMBL" id="BLLK01000049">
    <property type="protein sequence ID" value="GFH55508.1"/>
    <property type="molecule type" value="Genomic_DNA"/>
</dbReference>
<protein>
    <recommendedName>
        <fullName evidence="5">LNR domain-containing protein</fullName>
    </recommendedName>
</protein>
<comment type="caution">
    <text evidence="6">The sequence shown here is derived from an EMBL/GenBank/DDBJ whole genome shotgun (WGS) entry which is preliminary data.</text>
</comment>
<organism evidence="6 7">
    <name type="scientific">Chaetoceros tenuissimus</name>
    <dbReference type="NCBI Taxonomy" id="426638"/>
    <lineage>
        <taxon>Eukaryota</taxon>
        <taxon>Sar</taxon>
        <taxon>Stramenopiles</taxon>
        <taxon>Ochrophyta</taxon>
        <taxon>Bacillariophyta</taxon>
        <taxon>Coscinodiscophyceae</taxon>
        <taxon>Chaetocerotophycidae</taxon>
        <taxon>Chaetocerotales</taxon>
        <taxon>Chaetocerotaceae</taxon>
        <taxon>Chaetoceros</taxon>
    </lineage>
</organism>
<feature type="transmembrane region" description="Helical" evidence="4">
    <location>
        <begin position="75"/>
        <end position="93"/>
    </location>
</feature>
<evidence type="ECO:0000256" key="4">
    <source>
        <dbReference type="SAM" id="Phobius"/>
    </source>
</evidence>
<evidence type="ECO:0000259" key="5">
    <source>
        <dbReference type="Pfam" id="PF00066"/>
    </source>
</evidence>
<keyword evidence="7" id="KW-1185">Reference proteome</keyword>
<proteinExistence type="predicted"/>
<evidence type="ECO:0000256" key="1">
    <source>
        <dbReference type="ARBA" id="ARBA00022737"/>
    </source>
</evidence>
<dbReference type="Gene3D" id="4.10.470.20">
    <property type="match status" value="1"/>
</dbReference>
<feature type="transmembrane region" description="Helical" evidence="4">
    <location>
        <begin position="230"/>
        <end position="249"/>
    </location>
</feature>
<evidence type="ECO:0000256" key="2">
    <source>
        <dbReference type="ARBA" id="ARBA00023157"/>
    </source>
</evidence>
<accession>A0AAD3D0B7</accession>
<keyword evidence="1" id="KW-0677">Repeat</keyword>
<evidence type="ECO:0000313" key="7">
    <source>
        <dbReference type="Proteomes" id="UP001054902"/>
    </source>
</evidence>
<keyword evidence="4" id="KW-0812">Transmembrane</keyword>
<keyword evidence="2" id="KW-1015">Disulfide bond</keyword>
<keyword evidence="4" id="KW-0472">Membrane</keyword>
<dbReference type="AlphaFoldDB" id="A0AAD3D0B7"/>
<feature type="transmembrane region" description="Helical" evidence="4">
    <location>
        <begin position="181"/>
        <end position="198"/>
    </location>
</feature>
<gene>
    <name evidence="6" type="ORF">CTEN210_11984</name>
</gene>
<dbReference type="InterPro" id="IPR000800">
    <property type="entry name" value="Notch_dom"/>
</dbReference>
<feature type="domain" description="LNR" evidence="5">
    <location>
        <begin position="373"/>
        <end position="395"/>
    </location>
</feature>
<dbReference type="Proteomes" id="UP001054902">
    <property type="component" value="Unassembled WGS sequence"/>
</dbReference>
<keyword evidence="3" id="KW-0325">Glycoprotein</keyword>
<evidence type="ECO:0000256" key="3">
    <source>
        <dbReference type="ARBA" id="ARBA00023180"/>
    </source>
</evidence>